<proteinExistence type="predicted"/>
<dbReference type="RefSeq" id="WP_153344914.1">
    <property type="nucleotide sequence ID" value="NZ_WEGI01000009.1"/>
</dbReference>
<dbReference type="AlphaFoldDB" id="A0A7K0DSN2"/>
<gene>
    <name evidence="2" type="ORF">NRB56_43200</name>
</gene>
<evidence type="ECO:0000256" key="1">
    <source>
        <dbReference type="SAM" id="SignalP"/>
    </source>
</evidence>
<dbReference type="EMBL" id="WEGI01000009">
    <property type="protein sequence ID" value="MQY28736.1"/>
    <property type="molecule type" value="Genomic_DNA"/>
</dbReference>
<dbReference type="Proteomes" id="UP000431401">
    <property type="component" value="Unassembled WGS sequence"/>
</dbReference>
<keyword evidence="3" id="KW-1185">Reference proteome</keyword>
<organism evidence="2 3">
    <name type="scientific">Nocardia aurantia</name>
    <dbReference type="NCBI Taxonomy" id="2585199"/>
    <lineage>
        <taxon>Bacteria</taxon>
        <taxon>Bacillati</taxon>
        <taxon>Actinomycetota</taxon>
        <taxon>Actinomycetes</taxon>
        <taxon>Mycobacteriales</taxon>
        <taxon>Nocardiaceae</taxon>
        <taxon>Nocardia</taxon>
    </lineage>
</organism>
<sequence length="122" mass="11959">MKIRPVVLAVLFAAATAVGAGWTTAAAAPLVHADIPSSDCAVLKQIAGSVVGTLAPLQSAPPDEAAATMANYVANLRAKEGQVSSPEAAADIEGLASALENATGPDGAGAIYSAIGKMNNAC</sequence>
<comment type="caution">
    <text evidence="2">The sequence shown here is derived from an EMBL/GenBank/DDBJ whole genome shotgun (WGS) entry which is preliminary data.</text>
</comment>
<accession>A0A7K0DSN2</accession>
<reference evidence="2 3" key="1">
    <citation type="submission" date="2019-10" db="EMBL/GenBank/DDBJ databases">
        <title>Nocardia macrotermitis sp. nov. and Nocardia aurantia sp. nov., isolated from the gut of fungus growing-termite Macrotermes natalensis.</title>
        <authorList>
            <person name="Benndorf R."/>
            <person name="Schwitalla J."/>
            <person name="Martin K."/>
            <person name="De Beer W."/>
            <person name="Kaster A.-K."/>
            <person name="Vollmers J."/>
            <person name="Poulsen M."/>
            <person name="Beemelmanns C."/>
        </authorList>
    </citation>
    <scope>NUCLEOTIDE SEQUENCE [LARGE SCALE GENOMIC DNA]</scope>
    <source>
        <strain evidence="2 3">RB56</strain>
    </source>
</reference>
<feature type="signal peptide" evidence="1">
    <location>
        <begin position="1"/>
        <end position="20"/>
    </location>
</feature>
<evidence type="ECO:0008006" key="4">
    <source>
        <dbReference type="Google" id="ProtNLM"/>
    </source>
</evidence>
<evidence type="ECO:0000313" key="2">
    <source>
        <dbReference type="EMBL" id="MQY28736.1"/>
    </source>
</evidence>
<keyword evidence="1" id="KW-0732">Signal</keyword>
<evidence type="ECO:0000313" key="3">
    <source>
        <dbReference type="Proteomes" id="UP000431401"/>
    </source>
</evidence>
<name>A0A7K0DSN2_9NOCA</name>
<dbReference type="OrthoDB" id="4558970at2"/>
<feature type="chain" id="PRO_5039663503" description="Hemophore-related protein" evidence="1">
    <location>
        <begin position="21"/>
        <end position="122"/>
    </location>
</feature>
<protein>
    <recommendedName>
        <fullName evidence="4">Hemophore-related protein</fullName>
    </recommendedName>
</protein>